<feature type="coiled-coil region" evidence="6">
    <location>
        <begin position="521"/>
        <end position="555"/>
    </location>
</feature>
<feature type="transmembrane region" description="Helical" evidence="7">
    <location>
        <begin position="615"/>
        <end position="634"/>
    </location>
</feature>
<dbReference type="InterPro" id="IPR038766">
    <property type="entry name" value="Membrane_comp_ABC_pdt"/>
</dbReference>
<dbReference type="OrthoDB" id="5137249at2"/>
<protein>
    <submittedName>
        <fullName evidence="9">Antimicrobial peptide ABC transporter permease protein</fullName>
    </submittedName>
</protein>
<feature type="transmembrane region" description="Helical" evidence="7">
    <location>
        <begin position="1112"/>
        <end position="1130"/>
    </location>
</feature>
<feature type="transmembrane region" description="Helical" evidence="7">
    <location>
        <begin position="1011"/>
        <end position="1037"/>
    </location>
</feature>
<feature type="transmembrane region" description="Helical" evidence="7">
    <location>
        <begin position="704"/>
        <end position="729"/>
    </location>
</feature>
<dbReference type="Proteomes" id="UP000273154">
    <property type="component" value="Chromosome"/>
</dbReference>
<dbReference type="PANTHER" id="PTHR30287:SF1">
    <property type="entry name" value="INNER MEMBRANE PROTEIN"/>
    <property type="match status" value="1"/>
</dbReference>
<feature type="transmembrane region" description="Helical" evidence="7">
    <location>
        <begin position="782"/>
        <end position="802"/>
    </location>
</feature>
<dbReference type="RefSeq" id="WP_126421091.1">
    <property type="nucleotide sequence ID" value="NZ_AP019367.1"/>
</dbReference>
<feature type="coiled-coil region" evidence="6">
    <location>
        <begin position="266"/>
        <end position="359"/>
    </location>
</feature>
<keyword evidence="4 7" id="KW-1133">Transmembrane helix</keyword>
<evidence type="ECO:0000259" key="8">
    <source>
        <dbReference type="Pfam" id="PF02687"/>
    </source>
</evidence>
<feature type="transmembrane region" description="Helical" evidence="7">
    <location>
        <begin position="20"/>
        <end position="40"/>
    </location>
</feature>
<sequence length="1147" mass="121536">MRSALAKDTLRTIRRSARRFVSLAAICVLGTTMLIGITIACRDLRLSADEFFDAQRLYDVSVQSTLGLTDDDVSALAGLDGVEAAQGGWTETAYTEVAGARQSVSVSAISKDGMNEPYLLEGRLPASADELAATSEYLEASGRRIGDSVTFGVDADAGTWAADDASEHQRERAADLLENVNDSDDIELGDLETDTGDSTELFARHTYKIVGEVIDPTSVAAKNGSASFRSTGAKYSFFVASDAATASAYSVVYLRVAGASGVSCFSDEYKRLVEDVKGEAEAIKAEREDAREQQIAADGNAKIDDAEESANEQFSKVEDQLAQAQATIDDALAQIEAGREQLESQKASALDALAQAQGQIDAGRARLADPATREVALAQATQAARDALAASDQYQAGVAARDALVQARDAHDALTQGAAQLEASIATLGEQIDQLKAAGQDTSELTTQLLAMQGKLAHVKGQIDALDTQLATQNISADQLPALIEASQAQLDAAEASAVSSATSAFDDQLAAMSAQLDEGQAALDAQRDAAQQMLDEAAAQLADAQAQADEGQAALDSNRTEFESSKADALARIAEARAKLASVGSATWYVQDRSAISSFASIDTDASCIEKIGVAFPAIFLTVAILVSLTTAARMVEEERGLIGLYKALGYSRARIMSKYVLYTAGAAVVGGFAGSVLGFIALPEFLFVFFRLMYTFPAFSLHFSAGLCALACGMFVAGIGMATALTVRHELAEQPAQLMRPRAPKAGKRILLERVRPVWRRLSFLNKVTARNLFRYKGRLAMTVFGVAGCCALMIAGFAINDTVQALSANQYGAEDRAGIYTYDVLAATQPDDLEQAAGRLTDDARVRDYTSVRTENVSAGFGGATETVQLVVVPDGFSLDGYINLRGDDGSTLELADATSDGGVLVTKSLANLTGLVAGNEVSLQDTSLSRGSAKVDGIVMNYLGDAVYMTQSAYEATFGKELEANALLAHLNGTTDEKIAFADELSADTTWLSVVSTQTAVRDFSNVFLLISCVTVLLTVLAAGLSFVVLLTLSTTNVSERERELATIKVLGFRKRETRTYINKEMLILALIGTVAGIPLGIALSHALTYVLNMPSMYFAVEIAPTSILVSCGLSFVFALVVCAMARRSIDRIDMVSALKSAE</sequence>
<evidence type="ECO:0000256" key="4">
    <source>
        <dbReference type="ARBA" id="ARBA00022989"/>
    </source>
</evidence>
<keyword evidence="2" id="KW-1003">Cell membrane</keyword>
<keyword evidence="10" id="KW-1185">Reference proteome</keyword>
<evidence type="ECO:0000256" key="3">
    <source>
        <dbReference type="ARBA" id="ARBA00022692"/>
    </source>
</evidence>
<dbReference type="InterPro" id="IPR003838">
    <property type="entry name" value="ABC3_permease_C"/>
</dbReference>
<keyword evidence="6" id="KW-0175">Coiled coil</keyword>
<evidence type="ECO:0000256" key="2">
    <source>
        <dbReference type="ARBA" id="ARBA00022475"/>
    </source>
</evidence>
<dbReference type="EMBL" id="AP019367">
    <property type="protein sequence ID" value="BBH49759.1"/>
    <property type="molecule type" value="Genomic_DNA"/>
</dbReference>
<feature type="domain" description="ABC3 transporter permease C-terminal" evidence="8">
    <location>
        <begin position="616"/>
        <end position="717"/>
    </location>
</feature>
<evidence type="ECO:0000256" key="5">
    <source>
        <dbReference type="ARBA" id="ARBA00023136"/>
    </source>
</evidence>
<dbReference type="PANTHER" id="PTHR30287">
    <property type="entry name" value="MEMBRANE COMPONENT OF PREDICTED ABC SUPERFAMILY METABOLITE UPTAKE TRANSPORTER"/>
    <property type="match status" value="1"/>
</dbReference>
<keyword evidence="5 7" id="KW-0472">Membrane</keyword>
<dbReference type="GO" id="GO:0005886">
    <property type="term" value="C:plasma membrane"/>
    <property type="evidence" value="ECO:0007669"/>
    <property type="project" value="UniProtKB-SubCell"/>
</dbReference>
<evidence type="ECO:0000256" key="7">
    <source>
        <dbReference type="SAM" id="Phobius"/>
    </source>
</evidence>
<evidence type="ECO:0000313" key="9">
    <source>
        <dbReference type="EMBL" id="BBH49759.1"/>
    </source>
</evidence>
<feature type="domain" description="ABC3 transporter permease C-terminal" evidence="8">
    <location>
        <begin position="1021"/>
        <end position="1132"/>
    </location>
</feature>
<dbReference type="Pfam" id="PF02687">
    <property type="entry name" value="FtsX"/>
    <property type="match status" value="2"/>
</dbReference>
<comment type="subcellular location">
    <subcellularLocation>
        <location evidence="1">Cell membrane</location>
        <topology evidence="1">Multi-pass membrane protein</topology>
    </subcellularLocation>
</comment>
<proteinExistence type="predicted"/>
<evidence type="ECO:0000256" key="6">
    <source>
        <dbReference type="SAM" id="Coils"/>
    </source>
</evidence>
<reference evidence="10" key="1">
    <citation type="submission" date="2018-11" db="EMBL/GenBank/DDBJ databases">
        <title>Comparative genomics of Parolsenella catena and Libanicoccus massiliensis: Reclassification of Libanicoccus massiliensis as Parolsenella massiliensis comb. nov.</title>
        <authorList>
            <person name="Sakamoto M."/>
            <person name="Ikeyama N."/>
            <person name="Murakami T."/>
            <person name="Mori H."/>
            <person name="Yuki M."/>
            <person name="Ohkuma M."/>
        </authorList>
    </citation>
    <scope>NUCLEOTIDE SEQUENCE [LARGE SCALE GENOMIC DNA]</scope>
    <source>
        <strain evidence="10">JCM 31932</strain>
    </source>
</reference>
<feature type="transmembrane region" description="Helical" evidence="7">
    <location>
        <begin position="1070"/>
        <end position="1092"/>
    </location>
</feature>
<evidence type="ECO:0000313" key="10">
    <source>
        <dbReference type="Proteomes" id="UP000273154"/>
    </source>
</evidence>
<dbReference type="Gene3D" id="1.10.287.1490">
    <property type="match status" value="1"/>
</dbReference>
<feature type="transmembrane region" description="Helical" evidence="7">
    <location>
        <begin position="661"/>
        <end position="684"/>
    </location>
</feature>
<accession>A0A3G9K7N1</accession>
<organism evidence="9 10">
    <name type="scientific">Parolsenella catena</name>
    <dbReference type="NCBI Taxonomy" id="2003188"/>
    <lineage>
        <taxon>Bacteria</taxon>
        <taxon>Bacillati</taxon>
        <taxon>Actinomycetota</taxon>
        <taxon>Coriobacteriia</taxon>
        <taxon>Coriobacteriales</taxon>
        <taxon>Atopobiaceae</taxon>
        <taxon>Parolsenella</taxon>
    </lineage>
</organism>
<name>A0A3G9K7N1_9ACTN</name>
<gene>
    <name evidence="9" type="primary">ylbB</name>
    <name evidence="9" type="ORF">Pcatena_03460</name>
</gene>
<keyword evidence="3 7" id="KW-0812">Transmembrane</keyword>
<evidence type="ECO:0000256" key="1">
    <source>
        <dbReference type="ARBA" id="ARBA00004651"/>
    </source>
</evidence>
<dbReference type="AlphaFoldDB" id="A0A3G9K7N1"/>
<dbReference type="GeneID" id="88848490"/>
<dbReference type="KEGG" id="pcat:Pcatena_03460"/>